<comment type="caution">
    <text evidence="2">The sequence shown here is derived from an EMBL/GenBank/DDBJ whole genome shotgun (WGS) entry which is preliminary data.</text>
</comment>
<dbReference type="InterPro" id="IPR051446">
    <property type="entry name" value="HTH_trans_reg/aminotransferase"/>
</dbReference>
<dbReference type="EMBL" id="BJXX01000222">
    <property type="protein sequence ID" value="GEN36730.1"/>
    <property type="molecule type" value="Genomic_DNA"/>
</dbReference>
<reference evidence="2 3" key="1">
    <citation type="submission" date="2019-07" db="EMBL/GenBank/DDBJ databases">
        <title>Whole genome shotgun sequence of Aneurinibacillus danicus NBRC 102444.</title>
        <authorList>
            <person name="Hosoyama A."/>
            <person name="Uohara A."/>
            <person name="Ohji S."/>
            <person name="Ichikawa N."/>
        </authorList>
    </citation>
    <scope>NUCLEOTIDE SEQUENCE [LARGE SCALE GENOMIC DNA]</scope>
    <source>
        <strain evidence="2 3">NBRC 102444</strain>
    </source>
</reference>
<dbReference type="PANTHER" id="PTHR46577">
    <property type="entry name" value="HTH-TYPE TRANSCRIPTIONAL REGULATORY PROTEIN GABR"/>
    <property type="match status" value="1"/>
</dbReference>
<keyword evidence="3" id="KW-1185">Reference proteome</keyword>
<dbReference type="CDD" id="cd00609">
    <property type="entry name" value="AAT_like"/>
    <property type="match status" value="1"/>
</dbReference>
<sequence>MPIQRRIQLIHYAREAGAYIVEDDYDSEFRYAGPPVSSLQGLEPERVIYIGTFSKILSPALRIGYLILPQDLIHRCRELKWFHDLHSPTLEQLTLAMFIKEGHLEQHIRKMKRVYRKRRETLIHCLNDSFPKKLKIFGDSTGLHLVAAFDNVQFSDSMLHKLEESHLRVYPVEKHAINKGRHRNKIILGYSNLSPDEIKEGIRRLTICV</sequence>
<protein>
    <recommendedName>
        <fullName evidence="1">Aminotransferase class I/classII large domain-containing protein</fullName>
    </recommendedName>
</protein>
<proteinExistence type="predicted"/>
<feature type="domain" description="Aminotransferase class I/classII large" evidence="1">
    <location>
        <begin position="9"/>
        <end position="204"/>
    </location>
</feature>
<gene>
    <name evidence="2" type="ORF">ADA01nite_41900</name>
</gene>
<dbReference type="PANTHER" id="PTHR46577:SF1">
    <property type="entry name" value="HTH-TYPE TRANSCRIPTIONAL REGULATORY PROTEIN GABR"/>
    <property type="match status" value="1"/>
</dbReference>
<dbReference type="Gene3D" id="3.40.640.10">
    <property type="entry name" value="Type I PLP-dependent aspartate aminotransferase-like (Major domain)"/>
    <property type="match status" value="1"/>
</dbReference>
<evidence type="ECO:0000259" key="1">
    <source>
        <dbReference type="Pfam" id="PF00155"/>
    </source>
</evidence>
<evidence type="ECO:0000313" key="2">
    <source>
        <dbReference type="EMBL" id="GEN36730.1"/>
    </source>
</evidence>
<dbReference type="GO" id="GO:0030170">
    <property type="term" value="F:pyridoxal phosphate binding"/>
    <property type="evidence" value="ECO:0007669"/>
    <property type="project" value="InterPro"/>
</dbReference>
<dbReference type="Pfam" id="PF00155">
    <property type="entry name" value="Aminotran_1_2"/>
    <property type="match status" value="1"/>
</dbReference>
<dbReference type="InterPro" id="IPR015421">
    <property type="entry name" value="PyrdxlP-dep_Trfase_major"/>
</dbReference>
<dbReference type="InterPro" id="IPR004839">
    <property type="entry name" value="Aminotransferase_I/II_large"/>
</dbReference>
<name>A0A511VCV1_9BACL</name>
<evidence type="ECO:0000313" key="3">
    <source>
        <dbReference type="Proteomes" id="UP000321157"/>
    </source>
</evidence>
<dbReference type="InterPro" id="IPR015424">
    <property type="entry name" value="PyrdxlP-dep_Trfase"/>
</dbReference>
<dbReference type="AlphaFoldDB" id="A0A511VCV1"/>
<organism evidence="2 3">
    <name type="scientific">Aneurinibacillus danicus</name>
    <dbReference type="NCBI Taxonomy" id="267746"/>
    <lineage>
        <taxon>Bacteria</taxon>
        <taxon>Bacillati</taxon>
        <taxon>Bacillota</taxon>
        <taxon>Bacilli</taxon>
        <taxon>Bacillales</taxon>
        <taxon>Paenibacillaceae</taxon>
        <taxon>Aneurinibacillus group</taxon>
        <taxon>Aneurinibacillus</taxon>
    </lineage>
</organism>
<accession>A0A511VCV1</accession>
<dbReference type="SUPFAM" id="SSF53383">
    <property type="entry name" value="PLP-dependent transferases"/>
    <property type="match status" value="1"/>
</dbReference>
<dbReference type="Proteomes" id="UP000321157">
    <property type="component" value="Unassembled WGS sequence"/>
</dbReference>